<evidence type="ECO:0000256" key="3">
    <source>
        <dbReference type="PROSITE-ProRule" id="PRU00221"/>
    </source>
</evidence>
<protein>
    <submittedName>
        <fullName evidence="5">Uncharacterized protein</fullName>
    </submittedName>
</protein>
<proteinExistence type="predicted"/>
<dbReference type="SUPFAM" id="SSF50978">
    <property type="entry name" value="WD40 repeat-like"/>
    <property type="match status" value="1"/>
</dbReference>
<dbReference type="GO" id="GO:0080008">
    <property type="term" value="C:Cul4-RING E3 ubiquitin ligase complex"/>
    <property type="evidence" value="ECO:0007669"/>
    <property type="project" value="TreeGrafter"/>
</dbReference>
<reference evidence="5 6" key="1">
    <citation type="journal article" date="2024" name="Nat. Commun.">
        <title>Phylogenomics reveals the evolutionary origins of lichenization in chlorophyte algae.</title>
        <authorList>
            <person name="Puginier C."/>
            <person name="Libourel C."/>
            <person name="Otte J."/>
            <person name="Skaloud P."/>
            <person name="Haon M."/>
            <person name="Grisel S."/>
            <person name="Petersen M."/>
            <person name="Berrin J.G."/>
            <person name="Delaux P.M."/>
            <person name="Dal Grande F."/>
            <person name="Keller J."/>
        </authorList>
    </citation>
    <scope>NUCLEOTIDE SEQUENCE [LARGE SCALE GENOMIC DNA]</scope>
    <source>
        <strain evidence="5 6">SAG 2036</strain>
    </source>
</reference>
<evidence type="ECO:0000256" key="4">
    <source>
        <dbReference type="SAM" id="MobiDB-lite"/>
    </source>
</evidence>
<evidence type="ECO:0000313" key="6">
    <source>
        <dbReference type="Proteomes" id="UP001465755"/>
    </source>
</evidence>
<dbReference type="PROSITE" id="PS00678">
    <property type="entry name" value="WD_REPEATS_1"/>
    <property type="match status" value="1"/>
</dbReference>
<dbReference type="PROSITE" id="PS50082">
    <property type="entry name" value="WD_REPEATS_2"/>
    <property type="match status" value="2"/>
</dbReference>
<keyword evidence="2" id="KW-0677">Repeat</keyword>
<dbReference type="Gene3D" id="2.130.10.10">
    <property type="entry name" value="YVTN repeat-like/Quinoprotein amine dehydrogenase"/>
    <property type="match status" value="2"/>
</dbReference>
<comment type="caution">
    <text evidence="5">The sequence shown here is derived from an EMBL/GenBank/DDBJ whole genome shotgun (WGS) entry which is preliminary data.</text>
</comment>
<dbReference type="InterPro" id="IPR001680">
    <property type="entry name" value="WD40_rpt"/>
</dbReference>
<evidence type="ECO:0000313" key="5">
    <source>
        <dbReference type="EMBL" id="KAK9787483.1"/>
    </source>
</evidence>
<dbReference type="SMART" id="SM00320">
    <property type="entry name" value="WD40"/>
    <property type="match status" value="6"/>
</dbReference>
<keyword evidence="1 3" id="KW-0853">WD repeat</keyword>
<dbReference type="InterPro" id="IPR019775">
    <property type="entry name" value="WD40_repeat_CS"/>
</dbReference>
<feature type="repeat" description="WD" evidence="3">
    <location>
        <begin position="625"/>
        <end position="656"/>
    </location>
</feature>
<dbReference type="PANTHER" id="PTHR15574">
    <property type="entry name" value="WD REPEAT DOMAIN-CONTAINING FAMILY"/>
    <property type="match status" value="1"/>
</dbReference>
<sequence>MRMTDCLYKHNGCVNHISFNSTGELLVSGSDDTHVGVWNLGLENKNVHQLKTGHTLNIFCVRFMPSTGDSAIASCSADGSVRVTDVTAQKTTTFRCHQDRVKKFVTQPGDPNLIRSCGEDGLVFEIDRRQPEAEARLLAVLWEEMSIKAEANSICSPAHKPHLLAVAGSDGRVRLYDRRMTREGPLAAKESTALASVLVRPHPPHFAWPGNPITGIACTASGDHIAVNLLNDNVYLLDTNDLERHSQRQASQRKRPERRSRRRRQPQNDSLPSVREVMHLMDEHHAQHPLQNGDQWWQPNRRYLPEASAAGDRAEAPFLPPGLLGSIPPSSRGTVAEQLVEESLSMSSLNEHESALRFATTAVALAPRAGRTHYALAVAACAVGDLQCAHSAVNTALSFSWSAELDALKARLVSQLLNAVAEPAASSQDEEAAPSSCMDAREPDASTAGMSDWEVDDDGDFEVLSGMEDDDTDESWEDDEERGHTPAWYPGDQECPWLFHWADGFSTTPHFHRWFAGAHWPRQPPVVGVEVGTAEDAAAAARDWRIRGHGCMPAEPATCTSATEDFDPGHSSEQCWSMRYGGHINKETVKDVSFVGPHDEVVAAGSDNGCMYLWDRRTGRLLAALRGDGCIVNCIAGHPHEPVLASCGIDDSVKLWAPQFTGISRHSIQRHLLQHVES</sequence>
<dbReference type="AlphaFoldDB" id="A0AAW1NMZ7"/>
<dbReference type="PANTHER" id="PTHR15574:SF21">
    <property type="entry name" value="DDB1- AND CUL4-ASSOCIATED FACTOR 8"/>
    <property type="match status" value="1"/>
</dbReference>
<dbReference type="InterPro" id="IPR015943">
    <property type="entry name" value="WD40/YVTN_repeat-like_dom_sf"/>
</dbReference>
<evidence type="ECO:0000256" key="2">
    <source>
        <dbReference type="ARBA" id="ARBA00022737"/>
    </source>
</evidence>
<feature type="region of interest" description="Disordered" evidence="4">
    <location>
        <begin position="242"/>
        <end position="273"/>
    </location>
</feature>
<dbReference type="Proteomes" id="UP001465755">
    <property type="component" value="Unassembled WGS sequence"/>
</dbReference>
<organism evidence="5 6">
    <name type="scientific">Symbiochloris irregularis</name>
    <dbReference type="NCBI Taxonomy" id="706552"/>
    <lineage>
        <taxon>Eukaryota</taxon>
        <taxon>Viridiplantae</taxon>
        <taxon>Chlorophyta</taxon>
        <taxon>core chlorophytes</taxon>
        <taxon>Trebouxiophyceae</taxon>
        <taxon>Trebouxiales</taxon>
        <taxon>Trebouxiaceae</taxon>
        <taxon>Symbiochloris</taxon>
    </lineage>
</organism>
<feature type="compositionally biased region" description="Basic residues" evidence="4">
    <location>
        <begin position="251"/>
        <end position="265"/>
    </location>
</feature>
<feature type="repeat" description="WD" evidence="3">
    <location>
        <begin position="7"/>
        <end position="40"/>
    </location>
</feature>
<dbReference type="Pfam" id="PF00400">
    <property type="entry name" value="WD40"/>
    <property type="match status" value="4"/>
</dbReference>
<keyword evidence="6" id="KW-1185">Reference proteome</keyword>
<name>A0AAW1NMZ7_9CHLO</name>
<dbReference type="InterPro" id="IPR011990">
    <property type="entry name" value="TPR-like_helical_dom_sf"/>
</dbReference>
<feature type="region of interest" description="Disordered" evidence="4">
    <location>
        <begin position="423"/>
        <end position="489"/>
    </location>
</feature>
<dbReference type="EMBL" id="JALJOQ010000247">
    <property type="protein sequence ID" value="KAK9787483.1"/>
    <property type="molecule type" value="Genomic_DNA"/>
</dbReference>
<accession>A0AAW1NMZ7</accession>
<dbReference type="InterPro" id="IPR036322">
    <property type="entry name" value="WD40_repeat_dom_sf"/>
</dbReference>
<dbReference type="InterPro" id="IPR045151">
    <property type="entry name" value="DCAF8"/>
</dbReference>
<dbReference type="GO" id="GO:0005737">
    <property type="term" value="C:cytoplasm"/>
    <property type="evidence" value="ECO:0007669"/>
    <property type="project" value="TreeGrafter"/>
</dbReference>
<evidence type="ECO:0000256" key="1">
    <source>
        <dbReference type="ARBA" id="ARBA00022574"/>
    </source>
</evidence>
<dbReference type="PROSITE" id="PS50294">
    <property type="entry name" value="WD_REPEATS_REGION"/>
    <property type="match status" value="1"/>
</dbReference>
<gene>
    <name evidence="5" type="ORF">WJX73_000111</name>
</gene>
<feature type="compositionally biased region" description="Acidic residues" evidence="4">
    <location>
        <begin position="453"/>
        <end position="480"/>
    </location>
</feature>
<dbReference type="SUPFAM" id="SSF48452">
    <property type="entry name" value="TPR-like"/>
    <property type="match status" value="1"/>
</dbReference>